<evidence type="ECO:0000256" key="2">
    <source>
        <dbReference type="ARBA" id="ARBA00010400"/>
    </source>
</evidence>
<feature type="region of interest" description="Disordered" evidence="6">
    <location>
        <begin position="22"/>
        <end position="42"/>
    </location>
</feature>
<evidence type="ECO:0000256" key="6">
    <source>
        <dbReference type="SAM" id="MobiDB-lite"/>
    </source>
</evidence>
<comment type="subcellular location">
    <subcellularLocation>
        <location evidence="1 5">Secreted</location>
    </subcellularLocation>
</comment>
<gene>
    <name evidence="7" type="ORF">PHMEG_00015700</name>
</gene>
<name>A0A225W272_9STRA</name>
<dbReference type="Proteomes" id="UP000198211">
    <property type="component" value="Unassembled WGS sequence"/>
</dbReference>
<comment type="domain">
    <text evidence="5">The RxLR-dEER motif acts to carry the protein into the host cell cytoplasm through binding to cell surface phosphatidylinositol-3-phosphate.</text>
</comment>
<evidence type="ECO:0000313" key="7">
    <source>
        <dbReference type="EMBL" id="OWZ11298.1"/>
    </source>
</evidence>
<feature type="signal peptide" evidence="5">
    <location>
        <begin position="1"/>
        <end position="20"/>
    </location>
</feature>
<keyword evidence="8" id="KW-1185">Reference proteome</keyword>
<dbReference type="GO" id="GO:0005576">
    <property type="term" value="C:extracellular region"/>
    <property type="evidence" value="ECO:0007669"/>
    <property type="project" value="UniProtKB-SubCell"/>
</dbReference>
<dbReference type="OrthoDB" id="95103at2759"/>
<keyword evidence="4 5" id="KW-0732">Signal</keyword>
<sequence>MRLSQILFVTAASFLFASEAFSPSTDLTPPDVSNLDTPSDTNQRVLRVHHKPEDTWEERNFDKFSKTHQKHLIRFAKNLGFDLKKSLTDTSYFAGISPDTIHKYHDEYLKIRQAYA</sequence>
<evidence type="ECO:0000256" key="1">
    <source>
        <dbReference type="ARBA" id="ARBA00004613"/>
    </source>
</evidence>
<proteinExistence type="inferred from homology"/>
<organism evidence="7 8">
    <name type="scientific">Phytophthora megakarya</name>
    <dbReference type="NCBI Taxonomy" id="4795"/>
    <lineage>
        <taxon>Eukaryota</taxon>
        <taxon>Sar</taxon>
        <taxon>Stramenopiles</taxon>
        <taxon>Oomycota</taxon>
        <taxon>Peronosporomycetes</taxon>
        <taxon>Peronosporales</taxon>
        <taxon>Peronosporaceae</taxon>
        <taxon>Phytophthora</taxon>
    </lineage>
</organism>
<dbReference type="EMBL" id="NBNE01002165">
    <property type="protein sequence ID" value="OWZ11298.1"/>
    <property type="molecule type" value="Genomic_DNA"/>
</dbReference>
<comment type="function">
    <text evidence="5">Effector that suppresses plant defense responses during pathogen infection.</text>
</comment>
<accession>A0A225W272</accession>
<evidence type="ECO:0000313" key="8">
    <source>
        <dbReference type="Proteomes" id="UP000198211"/>
    </source>
</evidence>
<evidence type="ECO:0000256" key="3">
    <source>
        <dbReference type="ARBA" id="ARBA00022525"/>
    </source>
</evidence>
<feature type="chain" id="PRO_5028518991" description="RxLR effector protein" evidence="5">
    <location>
        <begin position="21"/>
        <end position="116"/>
    </location>
</feature>
<evidence type="ECO:0000256" key="4">
    <source>
        <dbReference type="ARBA" id="ARBA00022729"/>
    </source>
</evidence>
<protein>
    <recommendedName>
        <fullName evidence="5">RxLR effector protein</fullName>
    </recommendedName>
</protein>
<comment type="caution">
    <text evidence="7">The sequence shown here is derived from an EMBL/GenBank/DDBJ whole genome shotgun (WGS) entry which is preliminary data.</text>
</comment>
<comment type="similarity">
    <text evidence="2 5">Belongs to the RxLR effector family.</text>
</comment>
<reference evidence="8" key="1">
    <citation type="submission" date="2017-03" db="EMBL/GenBank/DDBJ databases">
        <title>Phytopthora megakarya and P. palmivora, two closely related causual agents of cacao black pod achieved similar genome size and gene model numbers by different mechanisms.</title>
        <authorList>
            <person name="Ali S."/>
            <person name="Shao J."/>
            <person name="Larry D.J."/>
            <person name="Kronmiller B."/>
            <person name="Shen D."/>
            <person name="Strem M.D."/>
            <person name="Melnick R.L."/>
            <person name="Guiltinan M.J."/>
            <person name="Tyler B.M."/>
            <person name="Meinhardt L.W."/>
            <person name="Bailey B.A."/>
        </authorList>
    </citation>
    <scope>NUCLEOTIDE SEQUENCE [LARGE SCALE GENOMIC DNA]</scope>
    <source>
        <strain evidence="8">zdho120</strain>
    </source>
</reference>
<dbReference type="AlphaFoldDB" id="A0A225W272"/>
<dbReference type="InterPro" id="IPR031825">
    <property type="entry name" value="RXLR"/>
</dbReference>
<keyword evidence="3 5" id="KW-0964">Secreted</keyword>
<dbReference type="Pfam" id="PF16810">
    <property type="entry name" value="RXLR"/>
    <property type="match status" value="1"/>
</dbReference>
<evidence type="ECO:0000256" key="5">
    <source>
        <dbReference type="RuleBase" id="RU367124"/>
    </source>
</evidence>